<evidence type="ECO:0000313" key="1">
    <source>
        <dbReference type="EMBL" id="DAF86447.1"/>
    </source>
</evidence>
<sequence length="73" mass="8475">MNSSRLLHSSICSIISYFSQKHTIYFPLVKKYFHLFPQIGQILHTALPYNRQQRDKSWVMLAPPPPHRAAGPI</sequence>
<accession>A0A8S5TW93</accession>
<organism evidence="1">
    <name type="scientific">Siphoviridae sp. ctCNm48</name>
    <dbReference type="NCBI Taxonomy" id="2825377"/>
    <lineage>
        <taxon>Viruses</taxon>
        <taxon>Duplodnaviria</taxon>
        <taxon>Heunggongvirae</taxon>
        <taxon>Uroviricota</taxon>
        <taxon>Caudoviricetes</taxon>
    </lineage>
</organism>
<dbReference type="EMBL" id="BK015945">
    <property type="protein sequence ID" value="DAF86447.1"/>
    <property type="molecule type" value="Genomic_DNA"/>
</dbReference>
<reference evidence="1" key="1">
    <citation type="journal article" date="2021" name="Proc. Natl. Acad. Sci. U.S.A.">
        <title>A Catalog of Tens of Thousands of Viruses from Human Metagenomes Reveals Hidden Associations with Chronic Diseases.</title>
        <authorList>
            <person name="Tisza M.J."/>
            <person name="Buck C.B."/>
        </authorList>
    </citation>
    <scope>NUCLEOTIDE SEQUENCE</scope>
    <source>
        <strain evidence="1">CtCNm48</strain>
    </source>
</reference>
<proteinExistence type="predicted"/>
<protein>
    <submittedName>
        <fullName evidence="1">Uncharacterized protein</fullName>
    </submittedName>
</protein>
<name>A0A8S5TW93_9CAUD</name>